<accession>A0A9X1FWN8</accession>
<dbReference type="EMBL" id="JAHXDN010000003">
    <property type="protein sequence ID" value="MBW4708430.1"/>
    <property type="molecule type" value="Genomic_DNA"/>
</dbReference>
<dbReference type="InterPro" id="IPR052896">
    <property type="entry name" value="GGT-like_enzyme"/>
</dbReference>
<comment type="caution">
    <text evidence="1">The sequence shown here is derived from an EMBL/GenBank/DDBJ whole genome shotgun (WGS) entry which is preliminary data.</text>
</comment>
<dbReference type="PANTHER" id="PTHR43881">
    <property type="entry name" value="GAMMA-GLUTAMYLTRANSPEPTIDASE (AFU_ORTHOLOGUE AFUA_4G13580)"/>
    <property type="match status" value="1"/>
</dbReference>
<dbReference type="Proteomes" id="UP001138661">
    <property type="component" value="Unassembled WGS sequence"/>
</dbReference>
<evidence type="ECO:0000313" key="1">
    <source>
        <dbReference type="EMBL" id="MBW4708430.1"/>
    </source>
</evidence>
<protein>
    <submittedName>
        <fullName evidence="1">Gamma-glutamyltransferase family protein</fullName>
    </submittedName>
</protein>
<dbReference type="AlphaFoldDB" id="A0A9X1FWN8"/>
<gene>
    <name evidence="1" type="ORF">KX928_11605</name>
</gene>
<organism evidence="1 2">
    <name type="scientific">Roseobacter insulae</name>
    <dbReference type="NCBI Taxonomy" id="2859783"/>
    <lineage>
        <taxon>Bacteria</taxon>
        <taxon>Pseudomonadati</taxon>
        <taxon>Pseudomonadota</taxon>
        <taxon>Alphaproteobacteria</taxon>
        <taxon>Rhodobacterales</taxon>
        <taxon>Roseobacteraceae</taxon>
        <taxon>Roseobacter</taxon>
    </lineage>
</organism>
<proteinExistence type="predicted"/>
<reference evidence="1" key="1">
    <citation type="submission" date="2021-07" db="EMBL/GenBank/DDBJ databases">
        <title>Roseobacter insulae sp. nov., isolated from a tidal flat.</title>
        <authorList>
            <person name="Park S."/>
            <person name="Yoon J.-H."/>
        </authorList>
    </citation>
    <scope>NUCLEOTIDE SEQUENCE</scope>
    <source>
        <strain evidence="1">YSTF-M11</strain>
    </source>
</reference>
<dbReference type="PANTHER" id="PTHR43881:SF1">
    <property type="entry name" value="GAMMA-GLUTAMYLTRANSPEPTIDASE (AFU_ORTHOLOGUE AFUA_4G13580)"/>
    <property type="match status" value="1"/>
</dbReference>
<dbReference type="Pfam" id="PF01019">
    <property type="entry name" value="G_glu_transpept"/>
    <property type="match status" value="1"/>
</dbReference>
<name>A0A9X1FWN8_9RHOB</name>
<dbReference type="RefSeq" id="WP_219502264.1">
    <property type="nucleotide sequence ID" value="NZ_JAHXDN010000003.1"/>
</dbReference>
<evidence type="ECO:0000313" key="2">
    <source>
        <dbReference type="Proteomes" id="UP001138661"/>
    </source>
</evidence>
<keyword evidence="2" id="KW-1185">Reference proteome</keyword>
<sequence>MSEFTTRPEIRGTFGVATSTHWIASAVAMSILEKGGNAFDAAVACALTLQVVEPHLNGPAGDMPAIFHSVKTGKTEVLCAQGVAPAAATIPHYRAQGLTLVPGSGLLATVVPGAFDGWMLMLRDHGTMGLREVMQPAIDYARDGHPVLPRVADTIAGLADFFATEWPSSAEVWTPGGRAPEAHRLFRNPDLAATYDRLAASEGGTRDARIDEARRQWREGFVADAIFAYLEDAHVMDVSEAPHAAVLAPADMTAWRATYEDTLSYRYHGWTVHKTDAWSQGPVMLQALAILKGFDLGAMDPNGAEFAHIVIEAMKLAYADREAYYGDPAHSDIPMAVLLSDAYNMERRALIGSKASLAQRPGRVPGFEHLADAYIERCQRDFNVGNVTAQEPTMSHLTEKRGDTVHLDIIDRWGNMVAATPSGGWLQSNPVIPGLGFPLNSRAQMFWLDEGLPTSLAPGRRPRTTLSPSLAEKDGVRLVFGTPGGDQQDQWQLIWFLRFVHFGLGLQQGMDAPLFHSMHFQGSFFPREVRPGEMMIEPDVGPDAIAELRARGHKVTVAEPWTVGRLTAALREKDGLLRAAATPRLMQAYAVGR</sequence>